<dbReference type="InterPro" id="IPR012347">
    <property type="entry name" value="Ferritin-like"/>
</dbReference>
<organism evidence="3">
    <name type="scientific">freshwater metagenome</name>
    <dbReference type="NCBI Taxonomy" id="449393"/>
    <lineage>
        <taxon>unclassified sequences</taxon>
        <taxon>metagenomes</taxon>
        <taxon>ecological metagenomes</taxon>
    </lineage>
</organism>
<gene>
    <name evidence="3" type="ORF">UFOPK3770_00328</name>
</gene>
<dbReference type="AlphaFoldDB" id="A0A6J5YV66"/>
<evidence type="ECO:0000259" key="2">
    <source>
        <dbReference type="Pfam" id="PF03713"/>
    </source>
</evidence>
<proteinExistence type="predicted"/>
<evidence type="ECO:0000256" key="1">
    <source>
        <dbReference type="SAM" id="MobiDB-lite"/>
    </source>
</evidence>
<sequence length="197" mass="21074">MNFHLSSKKLFVVASISVALSLSACTSNNTANPASSMSAPMTNGGMTDKETSLSAADVMFLQMMIPHHEQTVEMSMLAISNTENEDVLSLAARIEAAQQPEIELMQKWLTDAGQPLTADHGMGDSGMMTLNDMSALESAKDNDFDELYLTGMINHHNGAIDMARSVASSANADVSTLANNIIKSQTDEIAEMTALLK</sequence>
<name>A0A6J5YV66_9ZZZZ</name>
<dbReference type="Pfam" id="PF03713">
    <property type="entry name" value="DUF305"/>
    <property type="match status" value="1"/>
</dbReference>
<dbReference type="Gene3D" id="1.20.1260.10">
    <property type="match status" value="1"/>
</dbReference>
<feature type="domain" description="DUF305" evidence="2">
    <location>
        <begin position="57"/>
        <end position="196"/>
    </location>
</feature>
<evidence type="ECO:0000313" key="3">
    <source>
        <dbReference type="EMBL" id="CAB4332802.1"/>
    </source>
</evidence>
<protein>
    <submittedName>
        <fullName evidence="3">Unannotated protein</fullName>
    </submittedName>
</protein>
<dbReference type="PANTHER" id="PTHR36933:SF1">
    <property type="entry name" value="SLL0788 PROTEIN"/>
    <property type="match status" value="1"/>
</dbReference>
<dbReference type="EMBL" id="CAESAJ010000019">
    <property type="protein sequence ID" value="CAB4332802.1"/>
    <property type="molecule type" value="Genomic_DNA"/>
</dbReference>
<feature type="compositionally biased region" description="Polar residues" evidence="1">
    <location>
        <begin position="29"/>
        <end position="45"/>
    </location>
</feature>
<feature type="region of interest" description="Disordered" evidence="1">
    <location>
        <begin position="29"/>
        <end position="48"/>
    </location>
</feature>
<dbReference type="PANTHER" id="PTHR36933">
    <property type="entry name" value="SLL0788 PROTEIN"/>
    <property type="match status" value="1"/>
</dbReference>
<accession>A0A6J5YV66</accession>
<reference evidence="3" key="1">
    <citation type="submission" date="2020-05" db="EMBL/GenBank/DDBJ databases">
        <authorList>
            <person name="Chiriac C."/>
            <person name="Salcher M."/>
            <person name="Ghai R."/>
            <person name="Kavagutti S V."/>
        </authorList>
    </citation>
    <scope>NUCLEOTIDE SEQUENCE</scope>
</reference>
<dbReference type="InterPro" id="IPR005183">
    <property type="entry name" value="DUF305_CopM-like"/>
</dbReference>